<evidence type="ECO:0000313" key="2">
    <source>
        <dbReference type="Proteomes" id="UP000499080"/>
    </source>
</evidence>
<dbReference type="AlphaFoldDB" id="A0A4Y2GFB2"/>
<sequence length="84" mass="9934">MINEVMWPPLLRNDHEHLMHLRWKTVLVPMYGDKLPAWKTVLVQYERIICLLEDCLSSNNEDKLPAWKTVLFNIWGCCLPGRLS</sequence>
<proteinExistence type="predicted"/>
<organism evidence="1 2">
    <name type="scientific">Araneus ventricosus</name>
    <name type="common">Orbweaver spider</name>
    <name type="synonym">Epeira ventricosa</name>
    <dbReference type="NCBI Taxonomy" id="182803"/>
    <lineage>
        <taxon>Eukaryota</taxon>
        <taxon>Metazoa</taxon>
        <taxon>Ecdysozoa</taxon>
        <taxon>Arthropoda</taxon>
        <taxon>Chelicerata</taxon>
        <taxon>Arachnida</taxon>
        <taxon>Araneae</taxon>
        <taxon>Araneomorphae</taxon>
        <taxon>Entelegynae</taxon>
        <taxon>Araneoidea</taxon>
        <taxon>Araneidae</taxon>
        <taxon>Araneus</taxon>
    </lineage>
</organism>
<evidence type="ECO:0000313" key="1">
    <source>
        <dbReference type="EMBL" id="GBM51399.1"/>
    </source>
</evidence>
<name>A0A4Y2GFB2_ARAVE</name>
<comment type="caution">
    <text evidence="1">The sequence shown here is derived from an EMBL/GenBank/DDBJ whole genome shotgun (WGS) entry which is preliminary data.</text>
</comment>
<accession>A0A4Y2GFB2</accession>
<keyword evidence="2" id="KW-1185">Reference proteome</keyword>
<gene>
    <name evidence="1" type="ORF">AVEN_203746_1</name>
</gene>
<reference evidence="1 2" key="1">
    <citation type="journal article" date="2019" name="Sci. Rep.">
        <title>Orb-weaving spider Araneus ventricosus genome elucidates the spidroin gene catalogue.</title>
        <authorList>
            <person name="Kono N."/>
            <person name="Nakamura H."/>
            <person name="Ohtoshi R."/>
            <person name="Moran D.A.P."/>
            <person name="Shinohara A."/>
            <person name="Yoshida Y."/>
            <person name="Fujiwara M."/>
            <person name="Mori M."/>
            <person name="Tomita M."/>
            <person name="Arakawa K."/>
        </authorList>
    </citation>
    <scope>NUCLEOTIDE SEQUENCE [LARGE SCALE GENOMIC DNA]</scope>
</reference>
<dbReference type="EMBL" id="BGPR01001335">
    <property type="protein sequence ID" value="GBM51399.1"/>
    <property type="molecule type" value="Genomic_DNA"/>
</dbReference>
<dbReference type="Proteomes" id="UP000499080">
    <property type="component" value="Unassembled WGS sequence"/>
</dbReference>
<protein>
    <submittedName>
        <fullName evidence="1">Uncharacterized protein</fullName>
    </submittedName>
</protein>